<name>A0ABT2UMZ1_9BACL</name>
<sequence>MSVQPLKAATVEVISSETMVNLALISGLILNLLLVIAIIYLISKTAKLKKSNGYIQESTTRPSTKKLAEQTVGQVIEKKILALAAARGGTLSVVETAYHAKLSLELSERALESFTSRGFAEIKENKGARIYHFQGILTEYEKVTAKSLDDLLDDRFS</sequence>
<accession>A0ABT2UMZ1</accession>
<protein>
    <submittedName>
        <fullName evidence="2">Uncharacterized protein</fullName>
    </submittedName>
</protein>
<dbReference type="RefSeq" id="WP_262686864.1">
    <property type="nucleotide sequence ID" value="NZ_JAOQIO010000095.1"/>
</dbReference>
<proteinExistence type="predicted"/>
<keyword evidence="1" id="KW-0812">Transmembrane</keyword>
<evidence type="ECO:0000256" key="1">
    <source>
        <dbReference type="SAM" id="Phobius"/>
    </source>
</evidence>
<evidence type="ECO:0000313" key="3">
    <source>
        <dbReference type="Proteomes" id="UP001652445"/>
    </source>
</evidence>
<dbReference type="EMBL" id="JAOQIO010000095">
    <property type="protein sequence ID" value="MCU6796013.1"/>
    <property type="molecule type" value="Genomic_DNA"/>
</dbReference>
<dbReference type="Proteomes" id="UP001652445">
    <property type="component" value="Unassembled WGS sequence"/>
</dbReference>
<gene>
    <name evidence="2" type="ORF">OB236_28220</name>
</gene>
<feature type="transmembrane region" description="Helical" evidence="1">
    <location>
        <begin position="20"/>
        <end position="42"/>
    </location>
</feature>
<keyword evidence="1" id="KW-0472">Membrane</keyword>
<reference evidence="2 3" key="1">
    <citation type="submission" date="2022-09" db="EMBL/GenBank/DDBJ databases">
        <authorList>
            <person name="Han X.L."/>
            <person name="Wang Q."/>
            <person name="Lu T."/>
        </authorList>
    </citation>
    <scope>NUCLEOTIDE SEQUENCE [LARGE SCALE GENOMIC DNA]</scope>
    <source>
        <strain evidence="2 3">WQ 127069</strain>
    </source>
</reference>
<keyword evidence="1" id="KW-1133">Transmembrane helix</keyword>
<organism evidence="2 3">
    <name type="scientific">Paenibacillus baimaensis</name>
    <dbReference type="NCBI Taxonomy" id="2982185"/>
    <lineage>
        <taxon>Bacteria</taxon>
        <taxon>Bacillati</taxon>
        <taxon>Bacillota</taxon>
        <taxon>Bacilli</taxon>
        <taxon>Bacillales</taxon>
        <taxon>Paenibacillaceae</taxon>
        <taxon>Paenibacillus</taxon>
    </lineage>
</organism>
<keyword evidence="3" id="KW-1185">Reference proteome</keyword>
<comment type="caution">
    <text evidence="2">The sequence shown here is derived from an EMBL/GenBank/DDBJ whole genome shotgun (WGS) entry which is preliminary data.</text>
</comment>
<evidence type="ECO:0000313" key="2">
    <source>
        <dbReference type="EMBL" id="MCU6796013.1"/>
    </source>
</evidence>